<evidence type="ECO:0000256" key="5">
    <source>
        <dbReference type="SAM" id="MobiDB-lite"/>
    </source>
</evidence>
<evidence type="ECO:0000256" key="4">
    <source>
        <dbReference type="ARBA" id="ARBA00022553"/>
    </source>
</evidence>
<evidence type="ECO:0000256" key="2">
    <source>
        <dbReference type="ARBA" id="ARBA00008332"/>
    </source>
</evidence>
<comment type="subcellular location">
    <subcellularLocation>
        <location evidence="1">Cytoplasm</location>
    </subcellularLocation>
</comment>
<feature type="compositionally biased region" description="Basic and acidic residues" evidence="5">
    <location>
        <begin position="122"/>
        <end position="131"/>
    </location>
</feature>
<feature type="compositionally biased region" description="Basic residues" evidence="5">
    <location>
        <begin position="211"/>
        <end position="222"/>
    </location>
</feature>
<dbReference type="Proteomes" id="UP001634007">
    <property type="component" value="Unassembled WGS sequence"/>
</dbReference>
<dbReference type="PANTHER" id="PTHR13105">
    <property type="entry name" value="MYELOID LEUKEMIA FACTOR"/>
    <property type="match status" value="1"/>
</dbReference>
<reference evidence="6 7" key="1">
    <citation type="submission" date="2024-11" db="EMBL/GenBank/DDBJ databases">
        <title>Chromosome-level genome assembly of Eucalyptus globulus Labill. provides insights into its genome evolution.</title>
        <authorList>
            <person name="Li X."/>
        </authorList>
    </citation>
    <scope>NUCLEOTIDE SEQUENCE [LARGE SCALE GENOMIC DNA]</scope>
    <source>
        <strain evidence="6">CL2024</strain>
        <tissue evidence="6">Fresh tender leaves</tissue>
    </source>
</reference>
<dbReference type="EMBL" id="JBJKBG010000005">
    <property type="protein sequence ID" value="KAL3738030.1"/>
    <property type="molecule type" value="Genomic_DNA"/>
</dbReference>
<dbReference type="GO" id="GO:0005737">
    <property type="term" value="C:cytoplasm"/>
    <property type="evidence" value="ECO:0007669"/>
    <property type="project" value="UniProtKB-SubCell"/>
</dbReference>
<dbReference type="InterPro" id="IPR019376">
    <property type="entry name" value="Myeloid_leukemia_factor"/>
</dbReference>
<gene>
    <name evidence="6" type="ORF">ACJRO7_019542</name>
</gene>
<keyword evidence="7" id="KW-1185">Reference proteome</keyword>
<dbReference type="Pfam" id="PF10248">
    <property type="entry name" value="Mlf1IP"/>
    <property type="match status" value="1"/>
</dbReference>
<dbReference type="AlphaFoldDB" id="A0ABD3KQE9"/>
<accession>A0ABD3KQE9</accession>
<organism evidence="6 7">
    <name type="scientific">Eucalyptus globulus</name>
    <name type="common">Tasmanian blue gum</name>
    <dbReference type="NCBI Taxonomy" id="34317"/>
    <lineage>
        <taxon>Eukaryota</taxon>
        <taxon>Viridiplantae</taxon>
        <taxon>Streptophyta</taxon>
        <taxon>Embryophyta</taxon>
        <taxon>Tracheophyta</taxon>
        <taxon>Spermatophyta</taxon>
        <taxon>Magnoliopsida</taxon>
        <taxon>eudicotyledons</taxon>
        <taxon>Gunneridae</taxon>
        <taxon>Pentapetalae</taxon>
        <taxon>rosids</taxon>
        <taxon>malvids</taxon>
        <taxon>Myrtales</taxon>
        <taxon>Myrtaceae</taxon>
        <taxon>Myrtoideae</taxon>
        <taxon>Eucalypteae</taxon>
        <taxon>Eucalyptus</taxon>
    </lineage>
</organism>
<feature type="compositionally biased region" description="Polar residues" evidence="5">
    <location>
        <begin position="295"/>
        <end position="307"/>
    </location>
</feature>
<comment type="similarity">
    <text evidence="2">Belongs to the MLF family.</text>
</comment>
<feature type="region of interest" description="Disordered" evidence="5">
    <location>
        <begin position="260"/>
        <end position="345"/>
    </location>
</feature>
<evidence type="ECO:0008006" key="8">
    <source>
        <dbReference type="Google" id="ProtNLM"/>
    </source>
</evidence>
<proteinExistence type="inferred from homology"/>
<evidence type="ECO:0000313" key="6">
    <source>
        <dbReference type="EMBL" id="KAL3738030.1"/>
    </source>
</evidence>
<keyword evidence="4" id="KW-0597">Phosphoprotein</keyword>
<keyword evidence="3" id="KW-0963">Cytoplasm</keyword>
<feature type="region of interest" description="Disordered" evidence="5">
    <location>
        <begin position="100"/>
        <end position="139"/>
    </location>
</feature>
<feature type="region of interest" description="Disordered" evidence="5">
    <location>
        <begin position="167"/>
        <end position="222"/>
    </location>
</feature>
<evidence type="ECO:0000256" key="1">
    <source>
        <dbReference type="ARBA" id="ARBA00004496"/>
    </source>
</evidence>
<comment type="caution">
    <text evidence="6">The sequence shown here is derived from an EMBL/GenBank/DDBJ whole genome shotgun (WGS) entry which is preliminary data.</text>
</comment>
<evidence type="ECO:0000313" key="7">
    <source>
        <dbReference type="Proteomes" id="UP001634007"/>
    </source>
</evidence>
<protein>
    <recommendedName>
        <fullName evidence="8">Glycine-rich protein</fullName>
    </recommendedName>
</protein>
<name>A0ABD3KQE9_EUCGL</name>
<sequence>MQGNGGGRNPFFGFGDPFAGFGGFGGQRSLASSFFGGRDPFDDPFFTQPFGGLFDSSIFRPTASPFMNMDPFMNMHPPPTMIEHRPPEPIMSRGPIIEELNSDDEKEEADNVKKDNPRKHGRSSEMPHVEGPDDEVEERRRKQLHYWNGSIERPSERQVQPQNHGFTFQSSTVSYGGANGPYYSSSTTRRTGSDGLTFEERKEADSATMKATHRVSRGLHNKGHSVMRQLNSDGKVDTMQTLHNLNEDELPQFEQAWKGNARKHLPGWSEHSDGHGRRGGVGQIGHPSHGGWALPSTQQSLPAQRVTSDVRERAESSQRQNAGRMKANASGKAGLSHGEASAKGN</sequence>
<evidence type="ECO:0000256" key="3">
    <source>
        <dbReference type="ARBA" id="ARBA00022490"/>
    </source>
</evidence>